<accession>A0A0F8XPN5</accession>
<dbReference type="EMBL" id="LAZR01057960">
    <property type="protein sequence ID" value="KKK70928.1"/>
    <property type="molecule type" value="Genomic_DNA"/>
</dbReference>
<comment type="caution">
    <text evidence="1">The sequence shown here is derived from an EMBL/GenBank/DDBJ whole genome shotgun (WGS) entry which is preliminary data.</text>
</comment>
<organism evidence="1">
    <name type="scientific">marine sediment metagenome</name>
    <dbReference type="NCBI Taxonomy" id="412755"/>
    <lineage>
        <taxon>unclassified sequences</taxon>
        <taxon>metagenomes</taxon>
        <taxon>ecological metagenomes</taxon>
    </lineage>
</organism>
<sequence>MEKCQRKNKAYAETDVSSDALNNFREAAQEYDISMMKYASILQGKHSRAWKTFMRTGEAPDKAFRILGDIIVYAFLMYCISVDEETFDHEEVLDDDD</sequence>
<gene>
    <name evidence="1" type="ORF">LCGC14_2919030</name>
</gene>
<protein>
    <submittedName>
        <fullName evidence="1">Uncharacterized protein</fullName>
    </submittedName>
</protein>
<evidence type="ECO:0000313" key="1">
    <source>
        <dbReference type="EMBL" id="KKK70928.1"/>
    </source>
</evidence>
<reference evidence="1" key="1">
    <citation type="journal article" date="2015" name="Nature">
        <title>Complex archaea that bridge the gap between prokaryotes and eukaryotes.</title>
        <authorList>
            <person name="Spang A."/>
            <person name="Saw J.H."/>
            <person name="Jorgensen S.L."/>
            <person name="Zaremba-Niedzwiedzka K."/>
            <person name="Martijn J."/>
            <person name="Lind A.E."/>
            <person name="van Eijk R."/>
            <person name="Schleper C."/>
            <person name="Guy L."/>
            <person name="Ettema T.J."/>
        </authorList>
    </citation>
    <scope>NUCLEOTIDE SEQUENCE</scope>
</reference>
<name>A0A0F8XPN5_9ZZZZ</name>
<proteinExistence type="predicted"/>
<dbReference type="AlphaFoldDB" id="A0A0F8XPN5"/>
<feature type="non-terminal residue" evidence="1">
    <location>
        <position position="1"/>
    </location>
</feature>